<reference evidence="1" key="1">
    <citation type="submission" date="2021-09" db="EMBL/GenBank/DDBJ databases">
        <authorList>
            <person name="Prude D.S."/>
            <person name="Stokes N.T."/>
            <person name="Pimienta A.M."/>
            <person name="Mendez E."/>
            <person name="Powell L.D."/>
            <person name="Woodhouse A.S."/>
            <person name="Cunningham F.J."/>
            <person name="Greenfield T.L."/>
            <person name="Smith J.A."/>
            <person name="Hatke H.L."/>
            <person name="Salama S."/>
            <person name="Beyer A.R."/>
            <person name="Klyczek K."/>
            <person name="Garlena R.A."/>
            <person name="Russell D.A."/>
            <person name="Pope W.H."/>
            <person name="Jacobs-Sera D."/>
            <person name="Hatfull G.F."/>
        </authorList>
    </citation>
    <scope>NUCLEOTIDE SEQUENCE</scope>
</reference>
<proteinExistence type="predicted"/>
<evidence type="ECO:0000313" key="2">
    <source>
        <dbReference type="Proteomes" id="UP000827738"/>
    </source>
</evidence>
<keyword evidence="2" id="KW-1185">Reference proteome</keyword>
<organism evidence="1 2">
    <name type="scientific">Arthrobacter phage Sarge</name>
    <dbReference type="NCBI Taxonomy" id="2885974"/>
    <lineage>
        <taxon>Viruses</taxon>
        <taxon>Duplodnaviria</taxon>
        <taxon>Heunggongvirae</taxon>
        <taxon>Uroviricota</taxon>
        <taxon>Caudoviricetes</taxon>
        <taxon>Sargevirus</taxon>
        <taxon>Sargevirus sarge</taxon>
    </lineage>
</organism>
<accession>A0AAE8Y6F0</accession>
<evidence type="ECO:0000313" key="1">
    <source>
        <dbReference type="EMBL" id="UDL14855.1"/>
    </source>
</evidence>
<dbReference type="EMBL" id="OK040780">
    <property type="protein sequence ID" value="UDL14855.1"/>
    <property type="molecule type" value="Genomic_DNA"/>
</dbReference>
<dbReference type="GeneID" id="77925116"/>
<gene>
    <name evidence="1" type="primary">8</name>
    <name evidence="1" type="ORF">SEA_SARGE_8</name>
</gene>
<protein>
    <submittedName>
        <fullName evidence="1">Head-to-tail adaptor</fullName>
    </submittedName>
</protein>
<dbReference type="KEGG" id="vg:77925116"/>
<name>A0AAE8Y6F0_9CAUD</name>
<sequence length="172" mass="18367">MMVAYGTPSYPVEPMVSVSDLTGFNGGPFTAPVVDSAADSIRDECEWHIAPEITTVMKFRGDGPVILLPTLKLVTVISVTDRDGNPVSDVDWLENGIVERAEGFPPYVEVTFVHGYRVCPRSLLAVVAERAAARAKGRVKSEALAGRSVSLEGGYDSATAAVLAKYRLRGGP</sequence>
<dbReference type="Proteomes" id="UP000827738">
    <property type="component" value="Segment"/>
</dbReference>
<dbReference type="RefSeq" id="YP_010649562.1">
    <property type="nucleotide sequence ID" value="NC_070770.1"/>
</dbReference>